<dbReference type="Proteomes" id="UP000051645">
    <property type="component" value="Unassembled WGS sequence"/>
</dbReference>
<dbReference type="PATRIC" id="fig|81857.3.peg.1278"/>
<evidence type="ECO:0000313" key="6">
    <source>
        <dbReference type="Proteomes" id="UP000051751"/>
    </source>
</evidence>
<evidence type="ECO:0000313" key="3">
    <source>
        <dbReference type="EMBL" id="KRN29056.1"/>
    </source>
</evidence>
<evidence type="ECO:0000313" key="5">
    <source>
        <dbReference type="Proteomes" id="UP000051645"/>
    </source>
</evidence>
<gene>
    <name evidence="3" type="ORF">IV38_GL001272</name>
    <name evidence="4" type="ORF">IV40_GL002060</name>
</gene>
<name>A0A0R2FN69_9LACO</name>
<dbReference type="Pfam" id="PF18848">
    <property type="entry name" value="baeRF_family6"/>
    <property type="match status" value="1"/>
</dbReference>
<dbReference type="EMBL" id="JQAT01000002">
    <property type="protein sequence ID" value="KRN29056.1"/>
    <property type="molecule type" value="Genomic_DNA"/>
</dbReference>
<feature type="compositionally biased region" description="Basic and acidic residues" evidence="1">
    <location>
        <begin position="201"/>
        <end position="210"/>
    </location>
</feature>
<dbReference type="STRING" id="81857.IV38_GL001272"/>
<proteinExistence type="predicted"/>
<dbReference type="Proteomes" id="UP000051751">
    <property type="component" value="Unassembled WGS sequence"/>
</dbReference>
<dbReference type="AlphaFoldDB" id="A0A0R2FN69"/>
<organism evidence="4 5">
    <name type="scientific">Lactobacillus selangorensis</name>
    <dbReference type="NCBI Taxonomy" id="81857"/>
    <lineage>
        <taxon>Bacteria</taxon>
        <taxon>Bacillati</taxon>
        <taxon>Bacillota</taxon>
        <taxon>Bacilli</taxon>
        <taxon>Lactobacillales</taxon>
        <taxon>Lactobacillaceae</taxon>
        <taxon>Lactobacillus</taxon>
    </lineage>
</organism>
<dbReference type="EMBL" id="JQAZ01000009">
    <property type="protein sequence ID" value="KRN30031.1"/>
    <property type="molecule type" value="Genomic_DNA"/>
</dbReference>
<protein>
    <recommendedName>
        <fullName evidence="2">Bacterial archaeo-eukaryotic release factor family 6 domain-containing protein</fullName>
    </recommendedName>
</protein>
<reference evidence="5 6" key="1">
    <citation type="journal article" date="2015" name="Genome Announc.">
        <title>Expanding the biotechnology potential of lactobacilli through comparative genomics of 213 strains and associated genera.</title>
        <authorList>
            <person name="Sun Z."/>
            <person name="Harris H.M."/>
            <person name="McCann A."/>
            <person name="Guo C."/>
            <person name="Argimon S."/>
            <person name="Zhang W."/>
            <person name="Yang X."/>
            <person name="Jeffery I.B."/>
            <person name="Cooney J.C."/>
            <person name="Kagawa T.F."/>
            <person name="Liu W."/>
            <person name="Song Y."/>
            <person name="Salvetti E."/>
            <person name="Wrobel A."/>
            <person name="Rasinkangas P."/>
            <person name="Parkhill J."/>
            <person name="Rea M.C."/>
            <person name="O'Sullivan O."/>
            <person name="Ritari J."/>
            <person name="Douillard F.P."/>
            <person name="Paul Ross R."/>
            <person name="Yang R."/>
            <person name="Briner A.E."/>
            <person name="Felis G.E."/>
            <person name="de Vos W.M."/>
            <person name="Barrangou R."/>
            <person name="Klaenhammer T.R."/>
            <person name="Caufield P.W."/>
            <person name="Cui Y."/>
            <person name="Zhang H."/>
            <person name="O'Toole P.W."/>
        </authorList>
    </citation>
    <scope>NUCLEOTIDE SEQUENCE [LARGE SCALE GENOMIC DNA]</scope>
    <source>
        <strain evidence="3 6">ATCC BAA-66</strain>
        <strain evidence="4 5">DSM 13344</strain>
    </source>
</reference>
<comment type="caution">
    <text evidence="4">The sequence shown here is derived from an EMBL/GenBank/DDBJ whole genome shotgun (WGS) entry which is preliminary data.</text>
</comment>
<feature type="region of interest" description="Disordered" evidence="1">
    <location>
        <begin position="173"/>
        <end position="210"/>
    </location>
</feature>
<evidence type="ECO:0000256" key="1">
    <source>
        <dbReference type="SAM" id="MobiDB-lite"/>
    </source>
</evidence>
<feature type="compositionally biased region" description="Basic and acidic residues" evidence="1">
    <location>
        <begin position="182"/>
        <end position="192"/>
    </location>
</feature>
<evidence type="ECO:0000259" key="2">
    <source>
        <dbReference type="Pfam" id="PF18848"/>
    </source>
</evidence>
<feature type="domain" description="Bacterial archaeo-eukaryotic release factor family 6" evidence="2">
    <location>
        <begin position="137"/>
        <end position="282"/>
    </location>
</feature>
<evidence type="ECO:0000313" key="4">
    <source>
        <dbReference type="EMBL" id="KRN30031.1"/>
    </source>
</evidence>
<dbReference type="InterPro" id="IPR040628">
    <property type="entry name" value="BaeRF_family6"/>
</dbReference>
<accession>A0A0R2FN69</accession>
<sequence length="393" mass="43966">MIIVKKEGIFMALRDDLAKLVQSEGEKGPFVSIFMNIHLLDVDGKKDRTTYKDLVNGARAEFDKRYPEKDWRGYQQRFERVLQEPSLGNNVAKSMAVVVGQSYTYQYYLDTTVDDNFEISDTLYILPVVKNSQYDVTYDLLKLDKKSFQLYQVVDGLIQKVALPEDAPTNAEKALGNQLTGGDEKQKADGRGEAQVFHGHNPKDDSDKGDERNYFDLVDEYIHKNYSLREHHPLILMAVSEDAGEFDKRSHNQELITDIRAEKVPAVINRKTMQDAIEGVNDQVRALGLDNLKQDMDNARSGKRYTDNLDGIVKDAIEGRISILALAEGAKVPGRITLDQDVDTTSEDAKQNNLLNDVAVTVIGFGGHVFIVDPSTMPNGAKATAALRGHQKA</sequence>
<keyword evidence="5" id="KW-1185">Reference proteome</keyword>